<sequence length="96" mass="10762">MKTIFEFERVLLDLIDALVSTGTADELFASGYLRGHISLAVAHCEIDGRNHIRDVKHRVLAGLQEACISGELSDKDQKLVMQMWQRLLQQAESPLA</sequence>
<name>A0ABP8Q1B5_9GAMM</name>
<dbReference type="InterPro" id="IPR014987">
    <property type="entry name" value="UPF_YfcL"/>
</dbReference>
<dbReference type="RefSeq" id="WP_345010389.1">
    <property type="nucleotide sequence ID" value="NZ_BAABFC010000006.1"/>
</dbReference>
<dbReference type="Proteomes" id="UP001501321">
    <property type="component" value="Unassembled WGS sequence"/>
</dbReference>
<comment type="caution">
    <text evidence="1">The sequence shown here is derived from an EMBL/GenBank/DDBJ whole genome shotgun (WGS) entry which is preliminary data.</text>
</comment>
<dbReference type="Pfam" id="PF08891">
    <property type="entry name" value="YfcL"/>
    <property type="match status" value="1"/>
</dbReference>
<evidence type="ECO:0000313" key="2">
    <source>
        <dbReference type="Proteomes" id="UP001501321"/>
    </source>
</evidence>
<accession>A0ABP8Q1B5</accession>
<dbReference type="EMBL" id="BAABFC010000006">
    <property type="protein sequence ID" value="GAA4495362.1"/>
    <property type="molecule type" value="Genomic_DNA"/>
</dbReference>
<gene>
    <name evidence="1" type="ORF">GCM10023095_08390</name>
</gene>
<keyword evidence="2" id="KW-1185">Reference proteome</keyword>
<reference evidence="2" key="1">
    <citation type="journal article" date="2019" name="Int. J. Syst. Evol. Microbiol.">
        <title>The Global Catalogue of Microorganisms (GCM) 10K type strain sequencing project: providing services to taxonomists for standard genome sequencing and annotation.</title>
        <authorList>
            <consortium name="The Broad Institute Genomics Platform"/>
            <consortium name="The Broad Institute Genome Sequencing Center for Infectious Disease"/>
            <person name="Wu L."/>
            <person name="Ma J."/>
        </authorList>
    </citation>
    <scope>NUCLEOTIDE SEQUENCE [LARGE SCALE GENOMIC DNA]</scope>
    <source>
        <strain evidence="2">JCM 32226</strain>
    </source>
</reference>
<protein>
    <submittedName>
        <fullName evidence="1">YfcL family protein</fullName>
    </submittedName>
</protein>
<proteinExistence type="predicted"/>
<evidence type="ECO:0000313" key="1">
    <source>
        <dbReference type="EMBL" id="GAA4495362.1"/>
    </source>
</evidence>
<organism evidence="1 2">
    <name type="scientific">Pseudaeromonas paramecii</name>
    <dbReference type="NCBI Taxonomy" id="2138166"/>
    <lineage>
        <taxon>Bacteria</taxon>
        <taxon>Pseudomonadati</taxon>
        <taxon>Pseudomonadota</taxon>
        <taxon>Gammaproteobacteria</taxon>
        <taxon>Aeromonadales</taxon>
        <taxon>Aeromonadaceae</taxon>
        <taxon>Pseudaeromonas</taxon>
    </lineage>
</organism>